<comment type="similarity">
    <text evidence="1 12">Belongs to the thymidylate kinase family.</text>
</comment>
<evidence type="ECO:0000256" key="6">
    <source>
        <dbReference type="ARBA" id="ARBA00022741"/>
    </source>
</evidence>
<evidence type="ECO:0000256" key="3">
    <source>
        <dbReference type="ARBA" id="ARBA00017144"/>
    </source>
</evidence>
<gene>
    <name evidence="12" type="primary">tmk</name>
    <name evidence="14" type="ORF">Cflav_PD1779</name>
</gene>
<reference evidence="14 15" key="1">
    <citation type="journal article" date="2011" name="J. Bacteriol.">
        <title>Genome sequence of 'Pedosphaera parvula' Ellin514, an aerobic Verrucomicrobial isolate from pasture soil.</title>
        <authorList>
            <person name="Kant R."/>
            <person name="van Passel M.W."/>
            <person name="Sangwan P."/>
            <person name="Palva A."/>
            <person name="Lucas S."/>
            <person name="Copeland A."/>
            <person name="Lapidus A."/>
            <person name="Glavina Del Rio T."/>
            <person name="Dalin E."/>
            <person name="Tice H."/>
            <person name="Bruce D."/>
            <person name="Goodwin L."/>
            <person name="Pitluck S."/>
            <person name="Chertkov O."/>
            <person name="Larimer F.W."/>
            <person name="Land M.L."/>
            <person name="Hauser L."/>
            <person name="Brettin T.S."/>
            <person name="Detter J.C."/>
            <person name="Han S."/>
            <person name="de Vos W.M."/>
            <person name="Janssen P.H."/>
            <person name="Smidt H."/>
        </authorList>
    </citation>
    <scope>NUCLEOTIDE SEQUENCE [LARGE SCALE GENOMIC DNA]</scope>
    <source>
        <strain evidence="14 15">Ellin514</strain>
    </source>
</reference>
<proteinExistence type="inferred from homology"/>
<feature type="domain" description="Thymidylate kinase-like" evidence="13">
    <location>
        <begin position="9"/>
        <end position="204"/>
    </location>
</feature>
<dbReference type="InterPro" id="IPR018094">
    <property type="entry name" value="Thymidylate_kinase"/>
</dbReference>
<evidence type="ECO:0000256" key="1">
    <source>
        <dbReference type="ARBA" id="ARBA00009776"/>
    </source>
</evidence>
<dbReference type="AlphaFoldDB" id="B9XNP9"/>
<dbReference type="OrthoDB" id="9774907at2"/>
<dbReference type="EMBL" id="ABOX02000041">
    <property type="protein sequence ID" value="EEF58589.1"/>
    <property type="molecule type" value="Genomic_DNA"/>
</dbReference>
<sequence>MKKGLLISFEGTEGCGKSTQISLLTERLRALGHVIRMVREPGGTPIGEEIRYTLKHSVKNHAMTSEAELLLMNASRAQLVREVLRPALEAGEIIVCDRYYDSTTAYQGYGRGLDLKLVQAVIDFAVGDTRPDLTLLLRVPPEVSAARLASRQATLPFIRDRIEEADQSFFNRVSQGYEALATAHPERIQTIDASSSVQNVSDSIWSRVKPLLG</sequence>
<evidence type="ECO:0000259" key="13">
    <source>
        <dbReference type="Pfam" id="PF02223"/>
    </source>
</evidence>
<dbReference type="PROSITE" id="PS01331">
    <property type="entry name" value="THYMIDYLATE_KINASE"/>
    <property type="match status" value="1"/>
</dbReference>
<dbReference type="PANTHER" id="PTHR10344:SF4">
    <property type="entry name" value="UMP-CMP KINASE 2, MITOCHONDRIAL"/>
    <property type="match status" value="1"/>
</dbReference>
<feature type="binding site" evidence="12">
    <location>
        <begin position="11"/>
        <end position="18"/>
    </location>
    <ligand>
        <name>ATP</name>
        <dbReference type="ChEBI" id="CHEBI:30616"/>
    </ligand>
</feature>
<evidence type="ECO:0000256" key="2">
    <source>
        <dbReference type="ARBA" id="ARBA00012980"/>
    </source>
</evidence>
<evidence type="ECO:0000256" key="11">
    <source>
        <dbReference type="ARBA" id="ARBA00057735"/>
    </source>
</evidence>
<dbReference type="GO" id="GO:0005829">
    <property type="term" value="C:cytosol"/>
    <property type="evidence" value="ECO:0007669"/>
    <property type="project" value="TreeGrafter"/>
</dbReference>
<keyword evidence="15" id="KW-1185">Reference proteome</keyword>
<dbReference type="InterPro" id="IPR027417">
    <property type="entry name" value="P-loop_NTPase"/>
</dbReference>
<comment type="catalytic activity">
    <reaction evidence="10 12">
        <text>dTMP + ATP = dTDP + ADP</text>
        <dbReference type="Rhea" id="RHEA:13517"/>
        <dbReference type="ChEBI" id="CHEBI:30616"/>
        <dbReference type="ChEBI" id="CHEBI:58369"/>
        <dbReference type="ChEBI" id="CHEBI:63528"/>
        <dbReference type="ChEBI" id="CHEBI:456216"/>
        <dbReference type="EC" id="2.7.4.9"/>
    </reaction>
</comment>
<dbReference type="CDD" id="cd01672">
    <property type="entry name" value="TMPK"/>
    <property type="match status" value="1"/>
</dbReference>
<dbReference type="InterPro" id="IPR039430">
    <property type="entry name" value="Thymidylate_kin-like_dom"/>
</dbReference>
<keyword evidence="4 12" id="KW-0808">Transferase</keyword>
<evidence type="ECO:0000313" key="15">
    <source>
        <dbReference type="Proteomes" id="UP000003688"/>
    </source>
</evidence>
<evidence type="ECO:0000256" key="7">
    <source>
        <dbReference type="ARBA" id="ARBA00022777"/>
    </source>
</evidence>
<dbReference type="STRING" id="320771.Cflav_PD1779"/>
<dbReference type="RefSeq" id="WP_007417436.1">
    <property type="nucleotide sequence ID" value="NZ_ABOX02000041.1"/>
</dbReference>
<comment type="caution">
    <text evidence="14">The sequence shown here is derived from an EMBL/GenBank/DDBJ whole genome shotgun (WGS) entry which is preliminary data.</text>
</comment>
<dbReference type="GO" id="GO:0005524">
    <property type="term" value="F:ATP binding"/>
    <property type="evidence" value="ECO:0007669"/>
    <property type="project" value="UniProtKB-UniRule"/>
</dbReference>
<protein>
    <recommendedName>
        <fullName evidence="3 12">Thymidylate kinase</fullName>
        <ecNumber evidence="2 12">2.7.4.9</ecNumber>
    </recommendedName>
    <alternativeName>
        <fullName evidence="9 12">dTMP kinase</fullName>
    </alternativeName>
</protein>
<dbReference type="Pfam" id="PF02223">
    <property type="entry name" value="Thymidylate_kin"/>
    <property type="match status" value="1"/>
</dbReference>
<evidence type="ECO:0000256" key="10">
    <source>
        <dbReference type="ARBA" id="ARBA00048743"/>
    </source>
</evidence>
<evidence type="ECO:0000313" key="14">
    <source>
        <dbReference type="EMBL" id="EEF58589.1"/>
    </source>
</evidence>
<dbReference type="EC" id="2.7.4.9" evidence="2 12"/>
<dbReference type="Gene3D" id="3.40.50.300">
    <property type="entry name" value="P-loop containing nucleotide triphosphate hydrolases"/>
    <property type="match status" value="1"/>
</dbReference>
<keyword evidence="6 12" id="KW-0547">Nucleotide-binding</keyword>
<organism evidence="14 15">
    <name type="scientific">Pedosphaera parvula (strain Ellin514)</name>
    <dbReference type="NCBI Taxonomy" id="320771"/>
    <lineage>
        <taxon>Bacteria</taxon>
        <taxon>Pseudomonadati</taxon>
        <taxon>Verrucomicrobiota</taxon>
        <taxon>Pedosphaerae</taxon>
        <taxon>Pedosphaerales</taxon>
        <taxon>Pedosphaeraceae</taxon>
        <taxon>Pedosphaera</taxon>
    </lineage>
</organism>
<dbReference type="GO" id="GO:0006233">
    <property type="term" value="P:dTDP biosynthetic process"/>
    <property type="evidence" value="ECO:0007669"/>
    <property type="project" value="InterPro"/>
</dbReference>
<accession>B9XNP9</accession>
<dbReference type="GO" id="GO:0006235">
    <property type="term" value="P:dTTP biosynthetic process"/>
    <property type="evidence" value="ECO:0007669"/>
    <property type="project" value="UniProtKB-UniRule"/>
</dbReference>
<name>B9XNP9_PEDPL</name>
<dbReference type="PANTHER" id="PTHR10344">
    <property type="entry name" value="THYMIDYLATE KINASE"/>
    <property type="match status" value="1"/>
</dbReference>
<evidence type="ECO:0000256" key="9">
    <source>
        <dbReference type="ARBA" id="ARBA00029962"/>
    </source>
</evidence>
<keyword evidence="8 12" id="KW-0067">ATP-binding</keyword>
<dbReference type="InterPro" id="IPR018095">
    <property type="entry name" value="Thymidylate_kin_CS"/>
</dbReference>
<evidence type="ECO:0000256" key="8">
    <source>
        <dbReference type="ARBA" id="ARBA00022840"/>
    </source>
</evidence>
<evidence type="ECO:0000256" key="5">
    <source>
        <dbReference type="ARBA" id="ARBA00022727"/>
    </source>
</evidence>
<dbReference type="Proteomes" id="UP000003688">
    <property type="component" value="Unassembled WGS sequence"/>
</dbReference>
<dbReference type="SUPFAM" id="SSF52540">
    <property type="entry name" value="P-loop containing nucleoside triphosphate hydrolases"/>
    <property type="match status" value="1"/>
</dbReference>
<comment type="function">
    <text evidence="11 12">Phosphorylation of dTMP to form dTDP in both de novo and salvage pathways of dTTP synthesis.</text>
</comment>
<dbReference type="GO" id="GO:0004798">
    <property type="term" value="F:dTMP kinase activity"/>
    <property type="evidence" value="ECO:0007669"/>
    <property type="project" value="UniProtKB-UniRule"/>
</dbReference>
<dbReference type="NCBIfam" id="TIGR00041">
    <property type="entry name" value="DTMP_kinase"/>
    <property type="match status" value="1"/>
</dbReference>
<dbReference type="GO" id="GO:0006227">
    <property type="term" value="P:dUDP biosynthetic process"/>
    <property type="evidence" value="ECO:0007669"/>
    <property type="project" value="TreeGrafter"/>
</dbReference>
<dbReference type="HAMAP" id="MF_00165">
    <property type="entry name" value="Thymidylate_kinase"/>
    <property type="match status" value="1"/>
</dbReference>
<dbReference type="FunFam" id="3.40.50.300:FF:000225">
    <property type="entry name" value="Thymidylate kinase"/>
    <property type="match status" value="1"/>
</dbReference>
<evidence type="ECO:0000256" key="4">
    <source>
        <dbReference type="ARBA" id="ARBA00022679"/>
    </source>
</evidence>
<evidence type="ECO:0000256" key="12">
    <source>
        <dbReference type="HAMAP-Rule" id="MF_00165"/>
    </source>
</evidence>
<keyword evidence="5 12" id="KW-0545">Nucleotide biosynthesis</keyword>
<keyword evidence="7 12" id="KW-0418">Kinase</keyword>